<comment type="caution">
    <text evidence="1">The sequence shown here is derived from an EMBL/GenBank/DDBJ whole genome shotgun (WGS) entry which is preliminary data.</text>
</comment>
<proteinExistence type="predicted"/>
<name>A0A9P6EQV8_9AGAR</name>
<dbReference type="AlphaFoldDB" id="A0A9P6EQV8"/>
<reference evidence="1" key="1">
    <citation type="submission" date="2020-11" db="EMBL/GenBank/DDBJ databases">
        <authorList>
            <consortium name="DOE Joint Genome Institute"/>
            <person name="Ahrendt S."/>
            <person name="Riley R."/>
            <person name="Andreopoulos W."/>
            <person name="Labutti K."/>
            <person name="Pangilinan J."/>
            <person name="Ruiz-Duenas F.J."/>
            <person name="Barrasa J.M."/>
            <person name="Sanchez-Garcia M."/>
            <person name="Camarero S."/>
            <person name="Miyauchi S."/>
            <person name="Serrano A."/>
            <person name="Linde D."/>
            <person name="Babiker R."/>
            <person name="Drula E."/>
            <person name="Ayuso-Fernandez I."/>
            <person name="Pacheco R."/>
            <person name="Padilla G."/>
            <person name="Ferreira P."/>
            <person name="Barriuso J."/>
            <person name="Kellner H."/>
            <person name="Castanera R."/>
            <person name="Alfaro M."/>
            <person name="Ramirez L."/>
            <person name="Pisabarro A.G."/>
            <person name="Kuo A."/>
            <person name="Tritt A."/>
            <person name="Lipzen A."/>
            <person name="He G."/>
            <person name="Yan M."/>
            <person name="Ng V."/>
            <person name="Cullen D."/>
            <person name="Martin F."/>
            <person name="Rosso M.-N."/>
            <person name="Henrissat B."/>
            <person name="Hibbett D."/>
            <person name="Martinez A.T."/>
            <person name="Grigoriev I.V."/>
        </authorList>
    </citation>
    <scope>NUCLEOTIDE SEQUENCE</scope>
    <source>
        <strain evidence="1">CBS 506.95</strain>
    </source>
</reference>
<keyword evidence="2" id="KW-1185">Reference proteome</keyword>
<evidence type="ECO:0000313" key="2">
    <source>
        <dbReference type="Proteomes" id="UP000807306"/>
    </source>
</evidence>
<protein>
    <submittedName>
        <fullName evidence="1">Uncharacterized protein</fullName>
    </submittedName>
</protein>
<organism evidence="1 2">
    <name type="scientific">Crepidotus variabilis</name>
    <dbReference type="NCBI Taxonomy" id="179855"/>
    <lineage>
        <taxon>Eukaryota</taxon>
        <taxon>Fungi</taxon>
        <taxon>Dikarya</taxon>
        <taxon>Basidiomycota</taxon>
        <taxon>Agaricomycotina</taxon>
        <taxon>Agaricomycetes</taxon>
        <taxon>Agaricomycetidae</taxon>
        <taxon>Agaricales</taxon>
        <taxon>Agaricineae</taxon>
        <taxon>Crepidotaceae</taxon>
        <taxon>Crepidotus</taxon>
    </lineage>
</organism>
<dbReference type="EMBL" id="MU157828">
    <property type="protein sequence ID" value="KAF9533467.1"/>
    <property type="molecule type" value="Genomic_DNA"/>
</dbReference>
<evidence type="ECO:0000313" key="1">
    <source>
        <dbReference type="EMBL" id="KAF9533467.1"/>
    </source>
</evidence>
<accession>A0A9P6EQV8</accession>
<dbReference type="Proteomes" id="UP000807306">
    <property type="component" value="Unassembled WGS sequence"/>
</dbReference>
<sequence>MFYPFYSFINNYIKQAPKMSASTSNDDSNQTLQRTLLAKMNQLMAATASKQGLDVHAIPTGLNRGTGTRDFTFRLSDIPGDDNTFKRAVEAISARWWRGMGSILESFDEGWDQLEDRMVINGVKPFANDPSAQYYLLPSKNTGVQTALRLYSGNLESVAYFNLDYVHFVPGQGLPKQTLEPIPQVIPSSHHLFIRDPNGDKEEVFPISIIAETGFSYATAEAKERRKLREGEDCYFVAEGLIYIHEREGE</sequence>
<gene>
    <name evidence="1" type="ORF">CPB83DRAFT_938985</name>
</gene>